<dbReference type="SUPFAM" id="SSF52980">
    <property type="entry name" value="Restriction endonuclease-like"/>
    <property type="match status" value="1"/>
</dbReference>
<gene>
    <name evidence="2" type="ORF">NJ959_14235</name>
</gene>
<name>A0AAE3GW14_9CYAN</name>
<protein>
    <submittedName>
        <fullName evidence="2">Uma2 family endonuclease</fullName>
    </submittedName>
</protein>
<proteinExistence type="predicted"/>
<keyword evidence="2" id="KW-0378">Hydrolase</keyword>
<dbReference type="Proteomes" id="UP001204953">
    <property type="component" value="Unassembled WGS sequence"/>
</dbReference>
<dbReference type="AlphaFoldDB" id="A0AAE3GW14"/>
<dbReference type="EMBL" id="JAMZMM010000128">
    <property type="protein sequence ID" value="MCP2729607.1"/>
    <property type="molecule type" value="Genomic_DNA"/>
</dbReference>
<comment type="caution">
    <text evidence="2">The sequence shown here is derived from an EMBL/GenBank/DDBJ whole genome shotgun (WGS) entry which is preliminary data.</text>
</comment>
<keyword evidence="2" id="KW-0255">Endonuclease</keyword>
<keyword evidence="3" id="KW-1185">Reference proteome</keyword>
<evidence type="ECO:0000313" key="2">
    <source>
        <dbReference type="EMBL" id="MCP2729607.1"/>
    </source>
</evidence>
<dbReference type="PANTHER" id="PTHR36558">
    <property type="entry name" value="GLR1098 PROTEIN"/>
    <property type="match status" value="1"/>
</dbReference>
<dbReference type="InterPro" id="IPR012296">
    <property type="entry name" value="Nuclease_put_TT1808"/>
</dbReference>
<dbReference type="InterPro" id="IPR011335">
    <property type="entry name" value="Restrct_endonuc-II-like"/>
</dbReference>
<evidence type="ECO:0000313" key="3">
    <source>
        <dbReference type="Proteomes" id="UP001204953"/>
    </source>
</evidence>
<reference evidence="2" key="1">
    <citation type="submission" date="2022-06" db="EMBL/GenBank/DDBJ databases">
        <title>New cyanobacteria of genus Symplocastrum in benthos of Lake Baikal.</title>
        <authorList>
            <person name="Sorokovikova E."/>
            <person name="Tikhonova I."/>
            <person name="Krasnopeev A."/>
            <person name="Evseev P."/>
            <person name="Gladkikh A."/>
            <person name="Belykh O."/>
        </authorList>
    </citation>
    <scope>NUCLEOTIDE SEQUENCE</scope>
    <source>
        <strain evidence="2">BBK-W-15</strain>
    </source>
</reference>
<dbReference type="Pfam" id="PF05685">
    <property type="entry name" value="Uma2"/>
    <property type="match status" value="1"/>
</dbReference>
<dbReference type="InterPro" id="IPR008538">
    <property type="entry name" value="Uma2"/>
</dbReference>
<dbReference type="PANTHER" id="PTHR36558:SF1">
    <property type="entry name" value="RESTRICTION ENDONUCLEASE DOMAIN-CONTAINING PROTEIN-RELATED"/>
    <property type="match status" value="1"/>
</dbReference>
<organism evidence="2 3">
    <name type="scientific">Limnofasciculus baicalensis BBK-W-15</name>
    <dbReference type="NCBI Taxonomy" id="2699891"/>
    <lineage>
        <taxon>Bacteria</taxon>
        <taxon>Bacillati</taxon>
        <taxon>Cyanobacteriota</taxon>
        <taxon>Cyanophyceae</taxon>
        <taxon>Coleofasciculales</taxon>
        <taxon>Coleofasciculaceae</taxon>
        <taxon>Limnofasciculus</taxon>
        <taxon>Limnofasciculus baicalensis</taxon>
    </lineage>
</organism>
<feature type="domain" description="Putative restriction endonuclease" evidence="1">
    <location>
        <begin position="16"/>
        <end position="169"/>
    </location>
</feature>
<dbReference type="CDD" id="cd06260">
    <property type="entry name" value="DUF820-like"/>
    <property type="match status" value="1"/>
</dbReference>
<keyword evidence="2" id="KW-0540">Nuclease</keyword>
<dbReference type="RefSeq" id="WP_254012389.1">
    <property type="nucleotide sequence ID" value="NZ_JAMZMM010000128.1"/>
</dbReference>
<dbReference type="Gene3D" id="3.90.1570.10">
    <property type="entry name" value="tt1808, chain A"/>
    <property type="match status" value="1"/>
</dbReference>
<accession>A0AAE3GW14</accession>
<dbReference type="GO" id="GO:0004519">
    <property type="term" value="F:endonuclease activity"/>
    <property type="evidence" value="ECO:0007669"/>
    <property type="project" value="UniProtKB-KW"/>
</dbReference>
<sequence>MIAQRQPQPQPQLMTPEEYLEWEEQQPIKYEYINGEVFAMIGGTIPHNDIAINLTSALKNHLRGKGCKVQMADAKVGVSRKGPFHYPDVMVSCNPEDQKARKFIYHPCLIVEVLSPGTEGFDRGKKFKNYRQIDTLKEYVLIETDKMNVECYRINEKGKWELTAYSLEQPTDNGTEIEIHLTSVDFRFPISLLYEDVVFPEDNPEDTTDN</sequence>
<evidence type="ECO:0000259" key="1">
    <source>
        <dbReference type="Pfam" id="PF05685"/>
    </source>
</evidence>